<gene>
    <name evidence="3" type="ORF">GC093_21875</name>
</gene>
<keyword evidence="1 2" id="KW-0732">Signal</keyword>
<evidence type="ECO:0000256" key="1">
    <source>
        <dbReference type="ARBA" id="ARBA00022729"/>
    </source>
</evidence>
<evidence type="ECO:0000313" key="4">
    <source>
        <dbReference type="Proteomes" id="UP000641588"/>
    </source>
</evidence>
<accession>A0A972GZN8</accession>
<dbReference type="InterPro" id="IPR006059">
    <property type="entry name" value="SBP"/>
</dbReference>
<dbReference type="RefSeq" id="WP_171654069.1">
    <property type="nucleotide sequence ID" value="NZ_WHOD01000082.1"/>
</dbReference>
<dbReference type="EMBL" id="WHOD01000082">
    <property type="protein sequence ID" value="NOU95850.1"/>
    <property type="molecule type" value="Genomic_DNA"/>
</dbReference>
<evidence type="ECO:0000313" key="3">
    <source>
        <dbReference type="EMBL" id="NOU95850.1"/>
    </source>
</evidence>
<sequence>MQHVKRTIGRTAVIMGLCASVLAMSACGSSTTGSGDKKAAAPGAASSSWAESAGLNKTETADELYAKAKGEGSVVLYSMSSRVSDVKDSFEAKYPGIKLEAYNISSVDMLEKLIREHGAGIYNADVVFTKDTGGTFTMELLKKGIVHKYMPSDIVGKMAEPYKSQVEGLVPYVEARGIFYNAEVYKTPPIANWWDLTTPEWKGRVMLSDPMKSADTMDLFLGMVQNADDMKQAYKDKFGKDIELNGSPNAGYEFIKRLSKNDLILTNSGGDIVKAVGKTGQAKPPIGLAVSTKLREAQGQGLKLGVSYDVKPKVSQVEQALLYVGDQSKHPNAAKLLIRWMAGEADGKAAGLKPFNIAGAWSTRSDVAQAEELPLSKLNVWKYDPVYFYENSPKVRDFWLKQQ</sequence>
<dbReference type="PANTHER" id="PTHR30006:SF2">
    <property type="entry name" value="ABC TRANSPORTER SUBSTRATE-BINDING PROTEIN"/>
    <property type="match status" value="1"/>
</dbReference>
<dbReference type="Pfam" id="PF01547">
    <property type="entry name" value="SBP_bac_1"/>
    <property type="match status" value="1"/>
</dbReference>
<dbReference type="PROSITE" id="PS51257">
    <property type="entry name" value="PROKAR_LIPOPROTEIN"/>
    <property type="match status" value="1"/>
</dbReference>
<comment type="caution">
    <text evidence="3">The sequence shown here is derived from an EMBL/GenBank/DDBJ whole genome shotgun (WGS) entry which is preliminary data.</text>
</comment>
<keyword evidence="4" id="KW-1185">Reference proteome</keyword>
<feature type="chain" id="PRO_5038380841" evidence="2">
    <location>
        <begin position="26"/>
        <end position="403"/>
    </location>
</feature>
<dbReference type="Gene3D" id="3.40.190.10">
    <property type="entry name" value="Periplasmic binding protein-like II"/>
    <property type="match status" value="2"/>
</dbReference>
<feature type="signal peptide" evidence="2">
    <location>
        <begin position="1"/>
        <end position="25"/>
    </location>
</feature>
<dbReference type="PANTHER" id="PTHR30006">
    <property type="entry name" value="THIAMINE-BINDING PERIPLASMIC PROTEIN-RELATED"/>
    <property type="match status" value="1"/>
</dbReference>
<protein>
    <submittedName>
        <fullName evidence="3">Extracellular solute-binding protein</fullName>
    </submittedName>
</protein>
<proteinExistence type="predicted"/>
<evidence type="ECO:0000256" key="2">
    <source>
        <dbReference type="SAM" id="SignalP"/>
    </source>
</evidence>
<name>A0A972GZN8_9BACL</name>
<dbReference type="Proteomes" id="UP000641588">
    <property type="component" value="Unassembled WGS sequence"/>
</dbReference>
<dbReference type="SUPFAM" id="SSF53850">
    <property type="entry name" value="Periplasmic binding protein-like II"/>
    <property type="match status" value="1"/>
</dbReference>
<dbReference type="AlphaFoldDB" id="A0A972GZN8"/>
<organism evidence="3 4">
    <name type="scientific">Paenibacillus foliorum</name>
    <dbReference type="NCBI Taxonomy" id="2654974"/>
    <lineage>
        <taxon>Bacteria</taxon>
        <taxon>Bacillati</taxon>
        <taxon>Bacillota</taxon>
        <taxon>Bacilli</taxon>
        <taxon>Bacillales</taxon>
        <taxon>Paenibacillaceae</taxon>
        <taxon>Paenibacillus</taxon>
    </lineage>
</organism>
<reference evidence="3" key="1">
    <citation type="submission" date="2019-10" db="EMBL/GenBank/DDBJ databases">
        <title>Description of Paenibacillus glebae sp. nov.</title>
        <authorList>
            <person name="Carlier A."/>
            <person name="Qi S."/>
        </authorList>
    </citation>
    <scope>NUCLEOTIDE SEQUENCE</scope>
    <source>
        <strain evidence="3">LMG 31456</strain>
    </source>
</reference>